<evidence type="ECO:0000313" key="2">
    <source>
        <dbReference type="Proteomes" id="UP001597326"/>
    </source>
</evidence>
<dbReference type="PANTHER" id="PTHR30348">
    <property type="entry name" value="UNCHARACTERIZED PROTEIN YECE"/>
    <property type="match status" value="1"/>
</dbReference>
<dbReference type="EMBL" id="JBHUFZ010000011">
    <property type="protein sequence ID" value="MFD1889540.1"/>
    <property type="molecule type" value="Genomic_DNA"/>
</dbReference>
<evidence type="ECO:0000313" key="1">
    <source>
        <dbReference type="EMBL" id="MFD1889540.1"/>
    </source>
</evidence>
<sequence>MVEVRIGTSGWSYDHWEHVLYRPGLPARERLAAYCAEFDTVELNASFYRWPREASFASWHRRLPPGFLMTVKAPRGLSHAKRLFAPETWTGRIEAGMHALGDRRGTLLVQLPPTLERDDARLDWFLAGLPPWITAAVEFRHASWNCEEVYGLLERRGAVHVVTSGAGLPCVLRATHQLVYLRLHGPDEHWLYGGSYSDESLGWWADRIREWTWQSRSVHAYFNNDGDGNAVRNARTLKWMLGM</sequence>
<reference evidence="2" key="1">
    <citation type="journal article" date="2019" name="Int. J. Syst. Evol. Microbiol.">
        <title>The Global Catalogue of Microorganisms (GCM) 10K type strain sequencing project: providing services to taxonomists for standard genome sequencing and annotation.</title>
        <authorList>
            <consortium name="The Broad Institute Genomics Platform"/>
            <consortium name="The Broad Institute Genome Sequencing Center for Infectious Disease"/>
            <person name="Wu L."/>
            <person name="Ma J."/>
        </authorList>
    </citation>
    <scope>NUCLEOTIDE SEQUENCE [LARGE SCALE GENOMIC DNA]</scope>
    <source>
        <strain evidence="2">CAIM 431</strain>
    </source>
</reference>
<gene>
    <name evidence="1" type="ORF">ACFSCS_04960</name>
</gene>
<dbReference type="Proteomes" id="UP001597326">
    <property type="component" value="Unassembled WGS sequence"/>
</dbReference>
<organism evidence="1 2">
    <name type="scientific">Luteococcus peritonei</name>
    <dbReference type="NCBI Taxonomy" id="88874"/>
    <lineage>
        <taxon>Bacteria</taxon>
        <taxon>Bacillati</taxon>
        <taxon>Actinomycetota</taxon>
        <taxon>Actinomycetes</taxon>
        <taxon>Propionibacteriales</taxon>
        <taxon>Propionibacteriaceae</taxon>
        <taxon>Luteococcus</taxon>
    </lineage>
</organism>
<dbReference type="RefSeq" id="WP_343872795.1">
    <property type="nucleotide sequence ID" value="NZ_BAAAIX010000009.1"/>
</dbReference>
<dbReference type="SUPFAM" id="SSF117396">
    <property type="entry name" value="TM1631-like"/>
    <property type="match status" value="1"/>
</dbReference>
<protein>
    <submittedName>
        <fullName evidence="1">DUF72 domain-containing protein</fullName>
    </submittedName>
</protein>
<name>A0ABW4RTG0_9ACTN</name>
<dbReference type="InterPro" id="IPR002763">
    <property type="entry name" value="DUF72"/>
</dbReference>
<comment type="caution">
    <text evidence="1">The sequence shown here is derived from an EMBL/GenBank/DDBJ whole genome shotgun (WGS) entry which is preliminary data.</text>
</comment>
<accession>A0ABW4RTG0</accession>
<keyword evidence="2" id="KW-1185">Reference proteome</keyword>
<dbReference type="Pfam" id="PF01904">
    <property type="entry name" value="DUF72"/>
    <property type="match status" value="1"/>
</dbReference>
<dbReference type="InterPro" id="IPR036520">
    <property type="entry name" value="UPF0759_sf"/>
</dbReference>
<dbReference type="PANTHER" id="PTHR30348:SF4">
    <property type="entry name" value="DUF72 DOMAIN-CONTAINING PROTEIN"/>
    <property type="match status" value="1"/>
</dbReference>
<proteinExistence type="predicted"/>
<dbReference type="Gene3D" id="3.20.20.410">
    <property type="entry name" value="Protein of unknown function UPF0759"/>
    <property type="match status" value="1"/>
</dbReference>